<feature type="transmembrane region" description="Helical" evidence="9">
    <location>
        <begin position="302"/>
        <end position="324"/>
    </location>
</feature>
<sequence length="644" mass="75668">MRKQKQIDSFTFLRAIFIIAISIFHSSVQFLPGGFMAVIGFFVMSGFLMMKKLNTIDDYDFNEFKSIIKKRFKKLLPSLYFVISLSLVFALIFSRIIFHDSIKSSLPTALSFQNLYQIFKGGSYFTKNGYFDMFTHFWYISMQVQFILIFYLVNYFINKYKDKFSGKNIKIYLFTLISAISILLMIIFSFDKNNISRIYYGPDVRINAIFIGALAYLLIDYFSKIFEFAKEKNFSEKYILYALLFLTFIAYFFVSGENLYTYRIIIPIYTLIQALLIGVLYSYEKENKFVIKKKEMGIFKTFLYYIGLRSYYIYLWQYIISTFLSYAFAHTSKSRIIAYILEIIIVLILSELTYVILNRKFDFKKYFIITSALILGLNALAFFIPNPKEKDMKELEKRISENQDNIKKNNEKYVKEQKKKENKENLEKSKNQLSNENKETDPKQNESNKENENKNKNKNKEENKEPVFEKKAYDDFNFTDKEKEFLKNTSITAVGDSVLINIDPFLREFNPNLYLDGEVGRQMTDGPKVLQDIKNKNGLGNIVLVSLGSNGTLSEQNMVDILNISEGRKVYFVNTVNSQSWEMTINSKIKKFCDENKNAYMVDWYKFAKEKANLFAKDMVHPEVEGAKAYRNLIEREIINSFAK</sequence>
<dbReference type="Pfam" id="PF01757">
    <property type="entry name" value="Acyl_transf_3"/>
    <property type="match status" value="1"/>
</dbReference>
<feature type="transmembrane region" description="Helical" evidence="9">
    <location>
        <begin position="30"/>
        <end position="50"/>
    </location>
</feature>
<evidence type="ECO:0000256" key="5">
    <source>
        <dbReference type="ARBA" id="ARBA00022989"/>
    </source>
</evidence>
<keyword evidence="2" id="KW-1003">Cell membrane</keyword>
<feature type="domain" description="Acyltransferase 3" evidence="10">
    <location>
        <begin position="9"/>
        <end position="350"/>
    </location>
</feature>
<keyword evidence="6 9" id="KW-0472">Membrane</keyword>
<dbReference type="GO" id="GO:0016747">
    <property type="term" value="F:acyltransferase activity, transferring groups other than amino-acyl groups"/>
    <property type="evidence" value="ECO:0007669"/>
    <property type="project" value="InterPro"/>
</dbReference>
<feature type="transmembrane region" description="Helical" evidence="9">
    <location>
        <begin position="208"/>
        <end position="226"/>
    </location>
</feature>
<accession>A0A7T4F1L0</accession>
<dbReference type="Proteomes" id="UP000595276">
    <property type="component" value="Chromosome"/>
</dbReference>
<dbReference type="InterPro" id="IPR002656">
    <property type="entry name" value="Acyl_transf_3_dom"/>
</dbReference>
<dbReference type="SUPFAM" id="SSF52266">
    <property type="entry name" value="SGNH hydrolase"/>
    <property type="match status" value="1"/>
</dbReference>
<dbReference type="GeneID" id="79021512"/>
<dbReference type="KEGG" id="avg:I6H45_02135"/>
<evidence type="ECO:0000256" key="4">
    <source>
        <dbReference type="ARBA" id="ARBA00022692"/>
    </source>
</evidence>
<evidence type="ECO:0000256" key="2">
    <source>
        <dbReference type="ARBA" id="ARBA00022475"/>
    </source>
</evidence>
<feature type="transmembrane region" description="Helical" evidence="9">
    <location>
        <begin position="137"/>
        <end position="157"/>
    </location>
</feature>
<evidence type="ECO:0000256" key="6">
    <source>
        <dbReference type="ARBA" id="ARBA00023136"/>
    </source>
</evidence>
<dbReference type="InterPro" id="IPR050879">
    <property type="entry name" value="Acyltransferase_3"/>
</dbReference>
<keyword evidence="7 11" id="KW-0012">Acyltransferase</keyword>
<organism evidence="11">
    <name type="scientific">Anaerococcus vaginalis</name>
    <dbReference type="NCBI Taxonomy" id="33037"/>
    <lineage>
        <taxon>Bacteria</taxon>
        <taxon>Bacillati</taxon>
        <taxon>Bacillota</taxon>
        <taxon>Tissierellia</taxon>
        <taxon>Tissierellales</taxon>
        <taxon>Peptoniphilaceae</taxon>
        <taxon>Anaerococcus</taxon>
    </lineage>
</organism>
<dbReference type="GO" id="GO:0009103">
    <property type="term" value="P:lipopolysaccharide biosynthetic process"/>
    <property type="evidence" value="ECO:0007669"/>
    <property type="project" value="TreeGrafter"/>
</dbReference>
<protein>
    <submittedName>
        <fullName evidence="11">Acyltransferase</fullName>
    </submittedName>
</protein>
<gene>
    <name evidence="11" type="ORF">I6H45_02135</name>
</gene>
<name>A0A7T4F1L0_9FIRM</name>
<proteinExistence type="predicted"/>
<dbReference type="PANTHER" id="PTHR23028">
    <property type="entry name" value="ACETYLTRANSFERASE"/>
    <property type="match status" value="1"/>
</dbReference>
<evidence type="ECO:0000259" key="10">
    <source>
        <dbReference type="Pfam" id="PF01757"/>
    </source>
</evidence>
<evidence type="ECO:0000256" key="7">
    <source>
        <dbReference type="ARBA" id="ARBA00023315"/>
    </source>
</evidence>
<dbReference type="PANTHER" id="PTHR23028:SF53">
    <property type="entry name" value="ACYL_TRANSF_3 DOMAIN-CONTAINING PROTEIN"/>
    <property type="match status" value="1"/>
</dbReference>
<dbReference type="InterPro" id="IPR036514">
    <property type="entry name" value="SGNH_hydro_sf"/>
</dbReference>
<keyword evidence="4 9" id="KW-0812">Transmembrane</keyword>
<feature type="transmembrane region" description="Helical" evidence="9">
    <location>
        <begin position="336"/>
        <end position="357"/>
    </location>
</feature>
<dbReference type="RefSeq" id="WP_004838204.1">
    <property type="nucleotide sequence ID" value="NZ_CP066014.1"/>
</dbReference>
<evidence type="ECO:0000313" key="11">
    <source>
        <dbReference type="EMBL" id="QQB62296.1"/>
    </source>
</evidence>
<dbReference type="AlphaFoldDB" id="A0A7T4F1L0"/>
<reference evidence="11" key="1">
    <citation type="submission" date="2020-12" db="EMBL/GenBank/DDBJ databases">
        <title>FDA dAtabase for Regulatory Grade micrObial Sequences (FDA-ARGOS): Supporting development and validation of Infectious Disease Dx tests.</title>
        <authorList>
            <person name="Sproer C."/>
            <person name="Gronow S."/>
            <person name="Severitt S."/>
            <person name="Schroder I."/>
            <person name="Tallon L."/>
            <person name="Sadzewicz L."/>
            <person name="Zhao X."/>
            <person name="Boylan J."/>
            <person name="Ott S."/>
            <person name="Bowen H."/>
            <person name="Vavikolanu K."/>
            <person name="Mehta A."/>
            <person name="Aluvathingal J."/>
            <person name="Nadendla S."/>
            <person name="Lowell S."/>
            <person name="Myers T."/>
            <person name="Yan Y."/>
            <person name="Sichtig H."/>
        </authorList>
    </citation>
    <scope>NUCLEOTIDE SEQUENCE [LARGE SCALE GENOMIC DNA]</scope>
    <source>
        <strain evidence="11">FDAARGOS_988</strain>
    </source>
</reference>
<dbReference type="GO" id="GO:0005886">
    <property type="term" value="C:plasma membrane"/>
    <property type="evidence" value="ECO:0007669"/>
    <property type="project" value="UniProtKB-SubCell"/>
</dbReference>
<feature type="transmembrane region" description="Helical" evidence="9">
    <location>
        <begin position="7"/>
        <end position="24"/>
    </location>
</feature>
<evidence type="ECO:0000256" key="1">
    <source>
        <dbReference type="ARBA" id="ARBA00004651"/>
    </source>
</evidence>
<evidence type="ECO:0000256" key="8">
    <source>
        <dbReference type="SAM" id="MobiDB-lite"/>
    </source>
</evidence>
<evidence type="ECO:0000256" key="9">
    <source>
        <dbReference type="SAM" id="Phobius"/>
    </source>
</evidence>
<feature type="transmembrane region" description="Helical" evidence="9">
    <location>
        <begin position="366"/>
        <end position="384"/>
    </location>
</feature>
<comment type="subcellular location">
    <subcellularLocation>
        <location evidence="1">Cell membrane</location>
        <topology evidence="1">Multi-pass membrane protein</topology>
    </subcellularLocation>
</comment>
<feature type="transmembrane region" description="Helical" evidence="9">
    <location>
        <begin position="238"/>
        <end position="254"/>
    </location>
</feature>
<feature type="transmembrane region" description="Helical" evidence="9">
    <location>
        <begin position="260"/>
        <end position="281"/>
    </location>
</feature>
<feature type="transmembrane region" description="Helical" evidence="9">
    <location>
        <begin position="169"/>
        <end position="188"/>
    </location>
</feature>
<feature type="region of interest" description="Disordered" evidence="8">
    <location>
        <begin position="406"/>
        <end position="467"/>
    </location>
</feature>
<feature type="transmembrane region" description="Helical" evidence="9">
    <location>
        <begin position="79"/>
        <end position="98"/>
    </location>
</feature>
<keyword evidence="3 11" id="KW-0808">Transferase</keyword>
<keyword evidence="5 9" id="KW-1133">Transmembrane helix</keyword>
<dbReference type="EMBL" id="CP066014">
    <property type="protein sequence ID" value="QQB62296.1"/>
    <property type="molecule type" value="Genomic_DNA"/>
</dbReference>
<evidence type="ECO:0000256" key="3">
    <source>
        <dbReference type="ARBA" id="ARBA00022679"/>
    </source>
</evidence>
<dbReference type="Gene3D" id="3.40.50.1110">
    <property type="entry name" value="SGNH hydrolase"/>
    <property type="match status" value="1"/>
</dbReference>